<dbReference type="PANTHER" id="PTHR21064:SF6">
    <property type="entry name" value="AMINOGLYCOSIDE PHOSPHOTRANSFERASE DOMAIN-CONTAINING PROTEIN"/>
    <property type="match status" value="1"/>
</dbReference>
<dbReference type="InterPro" id="IPR002575">
    <property type="entry name" value="Aminoglycoside_PTrfase"/>
</dbReference>
<accession>A0A843YQX0</accession>
<proteinExistence type="inferred from homology"/>
<dbReference type="OrthoDB" id="3266537at2"/>
<comment type="similarity">
    <text evidence="1">Belongs to the pseudomonas-type ThrB family.</text>
</comment>
<organism evidence="3 4">
    <name type="scientific">Glaciimonas soli</name>
    <dbReference type="NCBI Taxonomy" id="2590999"/>
    <lineage>
        <taxon>Bacteria</taxon>
        <taxon>Pseudomonadati</taxon>
        <taxon>Pseudomonadota</taxon>
        <taxon>Betaproteobacteria</taxon>
        <taxon>Burkholderiales</taxon>
        <taxon>Oxalobacteraceae</taxon>
        <taxon>Glaciimonas</taxon>
    </lineage>
</organism>
<dbReference type="SUPFAM" id="SSF56112">
    <property type="entry name" value="Protein kinase-like (PK-like)"/>
    <property type="match status" value="1"/>
</dbReference>
<dbReference type="Pfam" id="PF01636">
    <property type="entry name" value="APH"/>
    <property type="match status" value="1"/>
</dbReference>
<comment type="caution">
    <text evidence="3">The sequence shown here is derived from an EMBL/GenBank/DDBJ whole genome shotgun (WGS) entry which is preliminary data.</text>
</comment>
<dbReference type="Gene3D" id="3.90.1200.10">
    <property type="match status" value="1"/>
</dbReference>
<dbReference type="Proteomes" id="UP000451565">
    <property type="component" value="Unassembled WGS sequence"/>
</dbReference>
<dbReference type="AlphaFoldDB" id="A0A843YQX0"/>
<evidence type="ECO:0000313" key="4">
    <source>
        <dbReference type="Proteomes" id="UP000451565"/>
    </source>
</evidence>
<dbReference type="GO" id="GO:0004413">
    <property type="term" value="F:homoserine kinase activity"/>
    <property type="evidence" value="ECO:0007669"/>
    <property type="project" value="TreeGrafter"/>
</dbReference>
<protein>
    <submittedName>
        <fullName evidence="3">Phosphotransferase</fullName>
    </submittedName>
</protein>
<dbReference type="EMBL" id="WINI01000001">
    <property type="protein sequence ID" value="MQQ99125.1"/>
    <property type="molecule type" value="Genomic_DNA"/>
</dbReference>
<evidence type="ECO:0000313" key="3">
    <source>
        <dbReference type="EMBL" id="MQQ99125.1"/>
    </source>
</evidence>
<gene>
    <name evidence="3" type="ORF">GEV47_00305</name>
</gene>
<dbReference type="GO" id="GO:0009088">
    <property type="term" value="P:threonine biosynthetic process"/>
    <property type="evidence" value="ECO:0007669"/>
    <property type="project" value="TreeGrafter"/>
</dbReference>
<dbReference type="InterPro" id="IPR011009">
    <property type="entry name" value="Kinase-like_dom_sf"/>
</dbReference>
<dbReference type="InterPro" id="IPR050249">
    <property type="entry name" value="Pseudomonas-type_ThrB"/>
</dbReference>
<feature type="domain" description="Aminoglycoside phosphotransferase" evidence="2">
    <location>
        <begin position="57"/>
        <end position="280"/>
    </location>
</feature>
<name>A0A843YQX0_9BURK</name>
<evidence type="ECO:0000256" key="1">
    <source>
        <dbReference type="ARBA" id="ARBA00038240"/>
    </source>
</evidence>
<reference evidence="3 4" key="1">
    <citation type="submission" date="2019-10" db="EMBL/GenBank/DDBJ databases">
        <title>Glaciimonas soli sp. nov., a psychrophilic bacterium isolated from the forest soil of a high elevation mountain in Taiwan.</title>
        <authorList>
            <person name="Wang L.-T."/>
            <person name="Shieh W.Y."/>
        </authorList>
    </citation>
    <scope>NUCLEOTIDE SEQUENCE [LARGE SCALE GENOMIC DNA]</scope>
    <source>
        <strain evidence="3 4">GS1</strain>
    </source>
</reference>
<evidence type="ECO:0000259" key="2">
    <source>
        <dbReference type="Pfam" id="PF01636"/>
    </source>
</evidence>
<keyword evidence="4" id="KW-1185">Reference proteome</keyword>
<sequence length="397" mass="43490">MDGATLLSHGLGTEPVAPSWPPLTLDEVNNLLGRYPQAGSARRLVWHSPRPFSSACVVETSAGALFVKRLLREIRSVDQLVEEHRFIAWLAQHLPSDGPAVCTVLTDKTGTTAYADGEWAYEVHRLADGDDIYRDAFSWTPFLHIAHATAAGRALGALHVAAYGYVAPARTATLLVSGFTVFNSDDPLSHLQTYIDARPGLASYMAQRAWREDVTRVLMPFHARLQPLLNSLTPLWTHNDWHASNLLWRTQEPVAVATVLDFGLCDKTCAVYDLAIAIVTNIIEWLAVQDVDINSVIHLDHMDALLDGYEAICPLSSAEAAALPAILPLAHVEFALSELAYFYGVQGSAENAAIAYDTYLLGHAEWFNSEAGQQLLAHIRRRYAISTAASDATPQNV</sequence>
<keyword evidence="3" id="KW-0808">Transferase</keyword>
<dbReference type="PANTHER" id="PTHR21064">
    <property type="entry name" value="AMINOGLYCOSIDE PHOSPHOTRANSFERASE DOMAIN-CONTAINING PROTEIN-RELATED"/>
    <property type="match status" value="1"/>
</dbReference>